<evidence type="ECO:0000313" key="2">
    <source>
        <dbReference type="Proteomes" id="UP000295244"/>
    </source>
</evidence>
<comment type="caution">
    <text evidence="1">The sequence shown here is derived from an EMBL/GenBank/DDBJ whole genome shotgun (WGS) entry which is preliminary data.</text>
</comment>
<sequence length="101" mass="12196">MSERRREGFWARLFSGYYSTAREERVIEYIIHRMNEGARLRDIVGEEYVRRNASPDEVEEILANPRLVEAARERLELDFESGELDWRRRPDPSLQSRRRQV</sequence>
<dbReference type="OrthoDB" id="5244091at2"/>
<proteinExistence type="predicted"/>
<dbReference type="AlphaFoldDB" id="A0A4R1BRG8"/>
<keyword evidence="2" id="KW-1185">Reference proteome</keyword>
<gene>
    <name evidence="1" type="ORF">E0L93_02080</name>
</gene>
<dbReference type="Proteomes" id="UP000295244">
    <property type="component" value="Unassembled WGS sequence"/>
</dbReference>
<reference evidence="1 2" key="1">
    <citation type="submission" date="2019-03" db="EMBL/GenBank/DDBJ databases">
        <title>Whole genome sequence of a novel Rubrobacter taiwanensis strain, isolated from Yellowstone National Park.</title>
        <authorList>
            <person name="Freed S."/>
            <person name="Ramaley R.F."/>
            <person name="Kyndt J.A."/>
        </authorList>
    </citation>
    <scope>NUCLEOTIDE SEQUENCE [LARGE SCALE GENOMIC DNA]</scope>
    <source>
        <strain evidence="1 2">Yellowstone</strain>
    </source>
</reference>
<dbReference type="EMBL" id="SKBU01000005">
    <property type="protein sequence ID" value="TCJ20198.1"/>
    <property type="molecule type" value="Genomic_DNA"/>
</dbReference>
<organism evidence="1 2">
    <name type="scientific">Rubrobacter taiwanensis</name>
    <dbReference type="NCBI Taxonomy" id="185139"/>
    <lineage>
        <taxon>Bacteria</taxon>
        <taxon>Bacillati</taxon>
        <taxon>Actinomycetota</taxon>
        <taxon>Rubrobacteria</taxon>
        <taxon>Rubrobacterales</taxon>
        <taxon>Rubrobacteraceae</taxon>
        <taxon>Rubrobacter</taxon>
    </lineage>
</organism>
<accession>A0A4R1BRG8</accession>
<dbReference type="RefSeq" id="WP_132687841.1">
    <property type="nucleotide sequence ID" value="NZ_SKBU01000005.1"/>
</dbReference>
<evidence type="ECO:0000313" key="1">
    <source>
        <dbReference type="EMBL" id="TCJ20198.1"/>
    </source>
</evidence>
<name>A0A4R1BRG8_9ACTN</name>
<protein>
    <submittedName>
        <fullName evidence="1">Uncharacterized protein</fullName>
    </submittedName>
</protein>